<keyword evidence="5" id="KW-1185">Reference proteome</keyword>
<name>A0A9J7AZ36_9PROT</name>
<dbReference type="KEGG" id="naci:NUH88_07455"/>
<keyword evidence="2" id="KW-0378">Hydrolase</keyword>
<dbReference type="Gene3D" id="3.30.70.360">
    <property type="match status" value="1"/>
</dbReference>
<keyword evidence="1" id="KW-0479">Metal-binding</keyword>
<dbReference type="InterPro" id="IPR036264">
    <property type="entry name" value="Bact_exopeptidase_dim_dom"/>
</dbReference>
<protein>
    <submittedName>
        <fullName evidence="4">M20/M25/M40 family metallo-hydrolase</fullName>
    </submittedName>
</protein>
<dbReference type="Pfam" id="PF01546">
    <property type="entry name" value="Peptidase_M20"/>
    <property type="match status" value="1"/>
</dbReference>
<feature type="domain" description="Peptidase M20 dimerisation" evidence="3">
    <location>
        <begin position="193"/>
        <end position="289"/>
    </location>
</feature>
<dbReference type="SUPFAM" id="SSF53187">
    <property type="entry name" value="Zn-dependent exopeptidases"/>
    <property type="match status" value="1"/>
</dbReference>
<dbReference type="SUPFAM" id="SSF55031">
    <property type="entry name" value="Bacterial exopeptidase dimerisation domain"/>
    <property type="match status" value="1"/>
</dbReference>
<dbReference type="AlphaFoldDB" id="A0A9J7AZ36"/>
<dbReference type="GO" id="GO:0016787">
    <property type="term" value="F:hydrolase activity"/>
    <property type="evidence" value="ECO:0007669"/>
    <property type="project" value="UniProtKB-KW"/>
</dbReference>
<gene>
    <name evidence="4" type="ORF">NUH88_07455</name>
</gene>
<organism evidence="4 5">
    <name type="scientific">Nisaea acidiphila</name>
    <dbReference type="NCBI Taxonomy" id="1862145"/>
    <lineage>
        <taxon>Bacteria</taxon>
        <taxon>Pseudomonadati</taxon>
        <taxon>Pseudomonadota</taxon>
        <taxon>Alphaproteobacteria</taxon>
        <taxon>Rhodospirillales</taxon>
        <taxon>Thalassobaculaceae</taxon>
        <taxon>Nisaea</taxon>
    </lineage>
</organism>
<dbReference type="EMBL" id="CP102480">
    <property type="protein sequence ID" value="UUX51524.1"/>
    <property type="molecule type" value="Genomic_DNA"/>
</dbReference>
<dbReference type="PANTHER" id="PTHR43808:SF17">
    <property type="entry name" value="PEPTIDASE M20"/>
    <property type="match status" value="1"/>
</dbReference>
<reference evidence="4" key="1">
    <citation type="submission" date="2022-08" db="EMBL/GenBank/DDBJ databases">
        <title>Nisaea acidiphila sp. nov., isolated from a marine algal debris and emended description of the genus Nisaea Urios et al. 2008.</title>
        <authorList>
            <person name="Kwon K."/>
        </authorList>
    </citation>
    <scope>NUCLEOTIDE SEQUENCE</scope>
    <source>
        <strain evidence="4">MEBiC11861</strain>
    </source>
</reference>
<accession>A0A9J7AZ36</accession>
<evidence type="ECO:0000256" key="2">
    <source>
        <dbReference type="ARBA" id="ARBA00022801"/>
    </source>
</evidence>
<dbReference type="RefSeq" id="WP_257771064.1">
    <property type="nucleotide sequence ID" value="NZ_CP102480.1"/>
</dbReference>
<dbReference type="InterPro" id="IPR050072">
    <property type="entry name" value="Peptidase_M20A"/>
</dbReference>
<dbReference type="Proteomes" id="UP001060336">
    <property type="component" value="Chromosome"/>
</dbReference>
<evidence type="ECO:0000313" key="4">
    <source>
        <dbReference type="EMBL" id="UUX51524.1"/>
    </source>
</evidence>
<dbReference type="InterPro" id="IPR011650">
    <property type="entry name" value="Peptidase_M20_dimer"/>
</dbReference>
<evidence type="ECO:0000256" key="1">
    <source>
        <dbReference type="ARBA" id="ARBA00022723"/>
    </source>
</evidence>
<evidence type="ECO:0000313" key="5">
    <source>
        <dbReference type="Proteomes" id="UP001060336"/>
    </source>
</evidence>
<dbReference type="PANTHER" id="PTHR43808">
    <property type="entry name" value="ACETYLORNITHINE DEACETYLASE"/>
    <property type="match status" value="1"/>
</dbReference>
<sequence>MTNDTGLIRSHPRFEKAAEALRAGHDRFVEELIALTEIPAPPFKEEKRAAAYEEMFRALGLEEVERDGIGNVTGLRRGRGNGPIVVASSHLDTVFPEGTDVKVRREGTKLFAPGVGDDTRGLATLLAFIRALDAAGIETEQDILFVGDVGEEGKGDLRGIRYLFTENPYRERIASFFTFDGIETQDLVTAGVGSYRYKVAFKGPGGHSLGAFGTVNPAYALGAFLVGMSKIEVPGDPRSSYCASTFQGGTSVNAIPEEVWTEIDLRSESAEVLDRVDGEVKALIEEAVKGENARGDTSNGEITCELTRIGNRPAGTTPHNTTIVEASVAAIKAYGFEPEFSASSTDANIPMSLGVPAVKFGHGGAGGRAHTLEEWVDVEPELSLRGHCAGLLALVATAGFVEA</sequence>
<proteinExistence type="predicted"/>
<dbReference type="GO" id="GO:0046872">
    <property type="term" value="F:metal ion binding"/>
    <property type="evidence" value="ECO:0007669"/>
    <property type="project" value="UniProtKB-KW"/>
</dbReference>
<dbReference type="InterPro" id="IPR002933">
    <property type="entry name" value="Peptidase_M20"/>
</dbReference>
<dbReference type="Pfam" id="PF07687">
    <property type="entry name" value="M20_dimer"/>
    <property type="match status" value="1"/>
</dbReference>
<dbReference type="Gene3D" id="3.40.630.10">
    <property type="entry name" value="Zn peptidases"/>
    <property type="match status" value="1"/>
</dbReference>
<evidence type="ECO:0000259" key="3">
    <source>
        <dbReference type="Pfam" id="PF07687"/>
    </source>
</evidence>